<accession>A0A485KH49</accession>
<dbReference type="EMBL" id="VJMH01002082">
    <property type="protein sequence ID" value="KAF0710194.1"/>
    <property type="molecule type" value="Genomic_DNA"/>
</dbReference>
<proteinExistence type="predicted"/>
<dbReference type="EMBL" id="CAADRA010002084">
    <property type="protein sequence ID" value="VFT82691.1"/>
    <property type="molecule type" value="Genomic_DNA"/>
</dbReference>
<gene>
    <name evidence="2" type="primary">Aste57867_5645</name>
    <name evidence="1" type="ORF">As57867_005632</name>
    <name evidence="2" type="ORF">ASTE57867_5645</name>
</gene>
<keyword evidence="3" id="KW-1185">Reference proteome</keyword>
<dbReference type="OrthoDB" id="63894at2759"/>
<reference evidence="2 3" key="1">
    <citation type="submission" date="2019-03" db="EMBL/GenBank/DDBJ databases">
        <authorList>
            <person name="Gaulin E."/>
            <person name="Dumas B."/>
        </authorList>
    </citation>
    <scope>NUCLEOTIDE SEQUENCE [LARGE SCALE GENOMIC DNA]</scope>
    <source>
        <strain evidence="2">CBS 568.67</strain>
    </source>
</reference>
<dbReference type="AlphaFoldDB" id="A0A485KH49"/>
<dbReference type="Proteomes" id="UP000332933">
    <property type="component" value="Unassembled WGS sequence"/>
</dbReference>
<reference evidence="1" key="2">
    <citation type="submission" date="2019-06" db="EMBL/GenBank/DDBJ databases">
        <title>Genomics analysis of Aphanomyces spp. identifies a new class of oomycete effector associated with host adaptation.</title>
        <authorList>
            <person name="Gaulin E."/>
        </authorList>
    </citation>
    <scope>NUCLEOTIDE SEQUENCE</scope>
    <source>
        <strain evidence="1">CBS 578.67</strain>
    </source>
</reference>
<evidence type="ECO:0000313" key="2">
    <source>
        <dbReference type="EMBL" id="VFT82691.1"/>
    </source>
</evidence>
<name>A0A485KH49_9STRA</name>
<evidence type="ECO:0000313" key="3">
    <source>
        <dbReference type="Proteomes" id="UP000332933"/>
    </source>
</evidence>
<dbReference type="InterPro" id="IPR008983">
    <property type="entry name" value="Tumour_necrosis_fac-like_dom"/>
</dbReference>
<evidence type="ECO:0000313" key="1">
    <source>
        <dbReference type="EMBL" id="KAF0710194.1"/>
    </source>
</evidence>
<sequence>MAPRHEVVTSKEVVLSLSQVKFASQPLDVYRVKITAAQGGDELPFSLWIESKRSKMAWECEVTCFDDHKPLTAGYALPSSVVLSALKSALTSSSKRQTEASEHFEVKLKSSARNQLALILGIQAFVGLRAEYTFDMLPRAKEPMDALREQVCSVEETIEELKVETKKMTREADELIPKPETLSAVAPDTTRSGSAIRWTDQQQMPTDFGAFNEDSSAVTVQRSGLYQIQVSGPCHTSNCLLAVAVNGETWTVISPIKQDHERQGKYRLNMSHIVQLKAGSTVKLSITATSPCGHSKCTPDACRKAKMGKDAELQVKLLGLFGEENGSTDDSDSN</sequence>
<protein>
    <submittedName>
        <fullName evidence="2">Aste57867_5645 protein</fullName>
    </submittedName>
</protein>
<dbReference type="Gene3D" id="2.60.120.40">
    <property type="match status" value="1"/>
</dbReference>
<organism evidence="2 3">
    <name type="scientific">Aphanomyces stellatus</name>
    <dbReference type="NCBI Taxonomy" id="120398"/>
    <lineage>
        <taxon>Eukaryota</taxon>
        <taxon>Sar</taxon>
        <taxon>Stramenopiles</taxon>
        <taxon>Oomycota</taxon>
        <taxon>Saprolegniomycetes</taxon>
        <taxon>Saprolegniales</taxon>
        <taxon>Verrucalvaceae</taxon>
        <taxon>Aphanomyces</taxon>
    </lineage>
</organism>